<evidence type="ECO:0000313" key="1">
    <source>
        <dbReference type="EMBL" id="CAK9014921.1"/>
    </source>
</evidence>
<accession>A0ABP0JKG8</accession>
<protein>
    <submittedName>
        <fullName evidence="1">Uncharacterized protein</fullName>
    </submittedName>
</protein>
<organism evidence="1 2">
    <name type="scientific">Durusdinium trenchii</name>
    <dbReference type="NCBI Taxonomy" id="1381693"/>
    <lineage>
        <taxon>Eukaryota</taxon>
        <taxon>Sar</taxon>
        <taxon>Alveolata</taxon>
        <taxon>Dinophyceae</taxon>
        <taxon>Suessiales</taxon>
        <taxon>Symbiodiniaceae</taxon>
        <taxon>Durusdinium</taxon>
    </lineage>
</organism>
<sequence>MDRHLLCNLEAASLLGQPLELPSRPNAGRQPDELFIGRLDHSLGSERLIVEDVICILTWVDEQGAPVLSPSSLDEVVGERRRLRLWRGLLKEPVLEERSSSFSSSHRARIME</sequence>
<gene>
    <name evidence="1" type="ORF">CCMP2556_LOCUS11903</name>
</gene>
<proteinExistence type="predicted"/>
<reference evidence="1 2" key="1">
    <citation type="submission" date="2024-02" db="EMBL/GenBank/DDBJ databases">
        <authorList>
            <person name="Chen Y."/>
            <person name="Shah S."/>
            <person name="Dougan E. K."/>
            <person name="Thang M."/>
            <person name="Chan C."/>
        </authorList>
    </citation>
    <scope>NUCLEOTIDE SEQUENCE [LARGE SCALE GENOMIC DNA]</scope>
</reference>
<keyword evidence="2" id="KW-1185">Reference proteome</keyword>
<dbReference type="Proteomes" id="UP001642484">
    <property type="component" value="Unassembled WGS sequence"/>
</dbReference>
<dbReference type="EMBL" id="CAXAMN010005669">
    <property type="protein sequence ID" value="CAK9014921.1"/>
    <property type="molecule type" value="Genomic_DNA"/>
</dbReference>
<comment type="caution">
    <text evidence="1">The sequence shown here is derived from an EMBL/GenBank/DDBJ whole genome shotgun (WGS) entry which is preliminary data.</text>
</comment>
<evidence type="ECO:0000313" key="2">
    <source>
        <dbReference type="Proteomes" id="UP001642484"/>
    </source>
</evidence>
<name>A0ABP0JKG8_9DINO</name>